<keyword evidence="3 9" id="KW-0808">Transferase</keyword>
<comment type="caution">
    <text evidence="9">The sequence shown here is derived from an EMBL/GenBank/DDBJ whole genome shotgun (WGS) entry which is preliminary data.</text>
</comment>
<feature type="binding site" evidence="7">
    <location>
        <position position="199"/>
    </location>
    <ligand>
        <name>Mg(2+)</name>
        <dbReference type="ChEBI" id="CHEBI:18420"/>
    </ligand>
</feature>
<evidence type="ECO:0000256" key="3">
    <source>
        <dbReference type="ARBA" id="ARBA00022679"/>
    </source>
</evidence>
<keyword evidence="7" id="KW-0460">Magnesium</keyword>
<dbReference type="GO" id="GO:0071555">
    <property type="term" value="P:cell wall organization"/>
    <property type="evidence" value="ECO:0007669"/>
    <property type="project" value="TreeGrafter"/>
</dbReference>
<dbReference type="CDD" id="cd06854">
    <property type="entry name" value="GT_WbpL_WbcO_like"/>
    <property type="match status" value="1"/>
</dbReference>
<feature type="transmembrane region" description="Helical" evidence="8">
    <location>
        <begin position="274"/>
        <end position="293"/>
    </location>
</feature>
<feature type="binding site" evidence="7">
    <location>
        <position position="139"/>
    </location>
    <ligand>
        <name>Mg(2+)</name>
        <dbReference type="ChEBI" id="CHEBI:18420"/>
    </ligand>
</feature>
<feature type="transmembrane region" description="Helical" evidence="8">
    <location>
        <begin position="171"/>
        <end position="188"/>
    </location>
</feature>
<evidence type="ECO:0000256" key="1">
    <source>
        <dbReference type="ARBA" id="ARBA00004651"/>
    </source>
</evidence>
<feature type="transmembrane region" description="Helical" evidence="8">
    <location>
        <begin position="299"/>
        <end position="318"/>
    </location>
</feature>
<dbReference type="Proteomes" id="UP000321055">
    <property type="component" value="Unassembled WGS sequence"/>
</dbReference>
<feature type="transmembrane region" description="Helical" evidence="8">
    <location>
        <begin position="6"/>
        <end position="27"/>
    </location>
</feature>
<dbReference type="AlphaFoldDB" id="A0A5C7VQL9"/>
<evidence type="ECO:0000256" key="4">
    <source>
        <dbReference type="ARBA" id="ARBA00022692"/>
    </source>
</evidence>
<keyword evidence="5 8" id="KW-1133">Transmembrane helix</keyword>
<keyword evidence="4 8" id="KW-0812">Transmembrane</keyword>
<comment type="cofactor">
    <cofactor evidence="7">
        <name>Mg(2+)</name>
        <dbReference type="ChEBI" id="CHEBI:18420"/>
    </cofactor>
</comment>
<feature type="transmembrane region" description="Helical" evidence="8">
    <location>
        <begin position="122"/>
        <end position="140"/>
    </location>
</feature>
<protein>
    <submittedName>
        <fullName evidence="9">Glycosyltransferase family 4 protein</fullName>
    </submittedName>
</protein>
<evidence type="ECO:0000256" key="5">
    <source>
        <dbReference type="ARBA" id="ARBA00022989"/>
    </source>
</evidence>
<sequence>MLDSPVTIITAPLLSFVLSFLSILWLIKRKARWGLDHPNARSLHTVPVPRLGGLGLLSGVLITWLCFSVAIPLAVWAGVGLLMVISLLDDIRHVPVWCRLLVHSIVAAAFSAVFLLDVTSGLTVLCVTAAVIWMSNLYNFMDGSDGLAGGMTVIGFGYYGLFAYWAGNNDFAVINFSIAAAALAFLWYNFHPARIFMGDAGAVPLGFLAAALGLLGWLDQLWSLWVPVLIFSPFIADATVTITKRLMRGEKIWRAHREHYYQRMVQSGLGHRDTALLSYVLMLAAGGCAVWAGGQDLTVQSQVAMAWGSIYLLLMFLSDCHRKYYSNRG</sequence>
<dbReference type="GO" id="GO:0044038">
    <property type="term" value="P:cell wall macromolecule biosynthetic process"/>
    <property type="evidence" value="ECO:0007669"/>
    <property type="project" value="TreeGrafter"/>
</dbReference>
<organism evidence="9 10">
    <name type="scientific">Nitrosomonas oligotropha</name>
    <dbReference type="NCBI Taxonomy" id="42354"/>
    <lineage>
        <taxon>Bacteria</taxon>
        <taxon>Pseudomonadati</taxon>
        <taxon>Pseudomonadota</taxon>
        <taxon>Betaproteobacteria</taxon>
        <taxon>Nitrosomonadales</taxon>
        <taxon>Nitrosomonadaceae</taxon>
        <taxon>Nitrosomonas</taxon>
    </lineage>
</organism>
<dbReference type="GO" id="GO:0005886">
    <property type="term" value="C:plasma membrane"/>
    <property type="evidence" value="ECO:0007669"/>
    <property type="project" value="UniProtKB-SubCell"/>
</dbReference>
<dbReference type="PANTHER" id="PTHR22926">
    <property type="entry name" value="PHOSPHO-N-ACETYLMURAMOYL-PENTAPEPTIDE-TRANSFERASE"/>
    <property type="match status" value="1"/>
</dbReference>
<proteinExistence type="predicted"/>
<comment type="subcellular location">
    <subcellularLocation>
        <location evidence="1">Cell membrane</location>
        <topology evidence="1">Multi-pass membrane protein</topology>
    </subcellularLocation>
</comment>
<dbReference type="GO" id="GO:0046872">
    <property type="term" value="F:metal ion binding"/>
    <property type="evidence" value="ECO:0007669"/>
    <property type="project" value="UniProtKB-KW"/>
</dbReference>
<keyword evidence="2" id="KW-1003">Cell membrane</keyword>
<name>A0A5C7VQL9_9PROT</name>
<keyword evidence="7" id="KW-0479">Metal-binding</keyword>
<dbReference type="EMBL" id="SSFX01000064">
    <property type="protein sequence ID" value="TXI27907.1"/>
    <property type="molecule type" value="Genomic_DNA"/>
</dbReference>
<evidence type="ECO:0000256" key="2">
    <source>
        <dbReference type="ARBA" id="ARBA00022475"/>
    </source>
</evidence>
<feature type="transmembrane region" description="Helical" evidence="8">
    <location>
        <begin position="48"/>
        <end position="65"/>
    </location>
</feature>
<evidence type="ECO:0000256" key="7">
    <source>
        <dbReference type="PIRSR" id="PIRSR600715-1"/>
    </source>
</evidence>
<evidence type="ECO:0000256" key="6">
    <source>
        <dbReference type="ARBA" id="ARBA00023136"/>
    </source>
</evidence>
<feature type="transmembrane region" description="Helical" evidence="8">
    <location>
        <begin position="100"/>
        <end position="116"/>
    </location>
</feature>
<keyword evidence="6 8" id="KW-0472">Membrane</keyword>
<feature type="transmembrane region" description="Helical" evidence="8">
    <location>
        <begin position="71"/>
        <end position="88"/>
    </location>
</feature>
<feature type="transmembrane region" description="Helical" evidence="8">
    <location>
        <begin position="147"/>
        <end position="165"/>
    </location>
</feature>
<evidence type="ECO:0000313" key="10">
    <source>
        <dbReference type="Proteomes" id="UP000321055"/>
    </source>
</evidence>
<feature type="transmembrane region" description="Helical" evidence="8">
    <location>
        <begin position="200"/>
        <end position="218"/>
    </location>
</feature>
<reference evidence="9 10" key="1">
    <citation type="submission" date="2018-09" db="EMBL/GenBank/DDBJ databases">
        <title>Metagenome Assembled Genomes from an Advanced Water Purification Facility.</title>
        <authorList>
            <person name="Stamps B.W."/>
            <person name="Spear J.R."/>
        </authorList>
    </citation>
    <scope>NUCLEOTIDE SEQUENCE [LARGE SCALE GENOMIC DNA]</scope>
    <source>
        <strain evidence="9">Bin_54_1</strain>
    </source>
</reference>
<dbReference type="InterPro" id="IPR000715">
    <property type="entry name" value="Glycosyl_transferase_4"/>
</dbReference>
<dbReference type="GO" id="GO:0009103">
    <property type="term" value="P:lipopolysaccharide biosynthetic process"/>
    <property type="evidence" value="ECO:0007669"/>
    <property type="project" value="TreeGrafter"/>
</dbReference>
<accession>A0A5C7VQL9</accession>
<gene>
    <name evidence="9" type="ORF">E6Q60_08570</name>
</gene>
<evidence type="ECO:0000313" key="9">
    <source>
        <dbReference type="EMBL" id="TXI27907.1"/>
    </source>
</evidence>
<dbReference type="GO" id="GO:0016780">
    <property type="term" value="F:phosphotransferase activity, for other substituted phosphate groups"/>
    <property type="evidence" value="ECO:0007669"/>
    <property type="project" value="InterPro"/>
</dbReference>
<feature type="transmembrane region" description="Helical" evidence="8">
    <location>
        <begin position="224"/>
        <end position="243"/>
    </location>
</feature>
<dbReference type="Pfam" id="PF00953">
    <property type="entry name" value="Glycos_transf_4"/>
    <property type="match status" value="1"/>
</dbReference>
<dbReference type="PANTHER" id="PTHR22926:SF3">
    <property type="entry name" value="UNDECAPRENYL-PHOSPHATE ALPHA-N-ACETYLGLUCOSAMINYL 1-PHOSPHATE TRANSFERASE"/>
    <property type="match status" value="1"/>
</dbReference>
<evidence type="ECO:0000256" key="8">
    <source>
        <dbReference type="SAM" id="Phobius"/>
    </source>
</evidence>